<proteinExistence type="predicted"/>
<dbReference type="Proteomes" id="UP000011682">
    <property type="component" value="Unassembled WGS sequence"/>
</dbReference>
<dbReference type="EMBL" id="ANAH02000005">
    <property type="protein sequence ID" value="EPX63518.1"/>
    <property type="molecule type" value="Genomic_DNA"/>
</dbReference>
<dbReference type="AlphaFoldDB" id="S9R3Q0"/>
<comment type="caution">
    <text evidence="1">The sequence shown here is derived from an EMBL/GenBank/DDBJ whole genome shotgun (WGS) entry which is preliminary data.</text>
</comment>
<sequence length="46" mass="5112">MHFTRTGEHDGRRLGWARVFSQKKPGTRVVYSLIPPGSPSGEQETG</sequence>
<keyword evidence="2" id="KW-1185">Reference proteome</keyword>
<reference evidence="1" key="1">
    <citation type="submission" date="2013-05" db="EMBL/GenBank/DDBJ databases">
        <title>Genome assembly of Cystobacter fuscus DSM 2262.</title>
        <authorList>
            <person name="Sharma G."/>
            <person name="Khatri I."/>
            <person name="Kaur C."/>
            <person name="Mayilraj S."/>
            <person name="Subramanian S."/>
        </authorList>
    </citation>
    <scope>NUCLEOTIDE SEQUENCE [LARGE SCALE GENOMIC DNA]</scope>
    <source>
        <strain evidence="1">DSM 2262</strain>
    </source>
</reference>
<protein>
    <submittedName>
        <fullName evidence="1">Uncharacterized protein</fullName>
    </submittedName>
</protein>
<gene>
    <name evidence="1" type="ORF">D187_005924</name>
</gene>
<name>S9R3Q0_CYSF2</name>
<evidence type="ECO:0000313" key="2">
    <source>
        <dbReference type="Proteomes" id="UP000011682"/>
    </source>
</evidence>
<organism evidence="1 2">
    <name type="scientific">Cystobacter fuscus (strain ATCC 25194 / DSM 2262 / NBRC 100088 / M29)</name>
    <dbReference type="NCBI Taxonomy" id="1242864"/>
    <lineage>
        <taxon>Bacteria</taxon>
        <taxon>Pseudomonadati</taxon>
        <taxon>Myxococcota</taxon>
        <taxon>Myxococcia</taxon>
        <taxon>Myxococcales</taxon>
        <taxon>Cystobacterineae</taxon>
        <taxon>Archangiaceae</taxon>
        <taxon>Cystobacter</taxon>
    </lineage>
</organism>
<accession>S9R3Q0</accession>
<evidence type="ECO:0000313" key="1">
    <source>
        <dbReference type="EMBL" id="EPX63518.1"/>
    </source>
</evidence>